<dbReference type="Proteomes" id="UP001457282">
    <property type="component" value="Unassembled WGS sequence"/>
</dbReference>
<reference evidence="1 2" key="1">
    <citation type="journal article" date="2023" name="G3 (Bethesda)">
        <title>A chromosome-length genome assembly and annotation of blackberry (Rubus argutus, cv. 'Hillquist').</title>
        <authorList>
            <person name="Bruna T."/>
            <person name="Aryal R."/>
            <person name="Dudchenko O."/>
            <person name="Sargent D.J."/>
            <person name="Mead D."/>
            <person name="Buti M."/>
            <person name="Cavallini A."/>
            <person name="Hytonen T."/>
            <person name="Andres J."/>
            <person name="Pham M."/>
            <person name="Weisz D."/>
            <person name="Mascagni F."/>
            <person name="Usai G."/>
            <person name="Natali L."/>
            <person name="Bassil N."/>
            <person name="Fernandez G.E."/>
            <person name="Lomsadze A."/>
            <person name="Armour M."/>
            <person name="Olukolu B."/>
            <person name="Poorten T."/>
            <person name="Britton C."/>
            <person name="Davik J."/>
            <person name="Ashrafi H."/>
            <person name="Aiden E.L."/>
            <person name="Borodovsky M."/>
            <person name="Worthington M."/>
        </authorList>
    </citation>
    <scope>NUCLEOTIDE SEQUENCE [LARGE SCALE GENOMIC DNA]</scope>
    <source>
        <strain evidence="1">PI 553951</strain>
    </source>
</reference>
<dbReference type="AlphaFoldDB" id="A0AAW1VNL6"/>
<proteinExistence type="predicted"/>
<keyword evidence="2" id="KW-1185">Reference proteome</keyword>
<evidence type="ECO:0000313" key="2">
    <source>
        <dbReference type="Proteomes" id="UP001457282"/>
    </source>
</evidence>
<dbReference type="EMBL" id="JBEDUW010000197">
    <property type="protein sequence ID" value="KAK9904450.1"/>
    <property type="molecule type" value="Genomic_DNA"/>
</dbReference>
<accession>A0AAW1VNL6</accession>
<sequence>MAVSAPLTRETQFIQSLLAIVVKGHWNQPLETKTWVLSQLSNHSPVPNYKHSLQCCWTMIHILTKHRHFKTAHHLLEKIACRDFLSSPSVVECFDSNPMMTQM</sequence>
<gene>
    <name evidence="1" type="ORF">M0R45_000675</name>
</gene>
<name>A0AAW1VNL6_RUBAR</name>
<protein>
    <submittedName>
        <fullName evidence="1">Uncharacterized protein</fullName>
    </submittedName>
</protein>
<evidence type="ECO:0000313" key="1">
    <source>
        <dbReference type="EMBL" id="KAK9904450.1"/>
    </source>
</evidence>
<organism evidence="1 2">
    <name type="scientific">Rubus argutus</name>
    <name type="common">Southern blackberry</name>
    <dbReference type="NCBI Taxonomy" id="59490"/>
    <lineage>
        <taxon>Eukaryota</taxon>
        <taxon>Viridiplantae</taxon>
        <taxon>Streptophyta</taxon>
        <taxon>Embryophyta</taxon>
        <taxon>Tracheophyta</taxon>
        <taxon>Spermatophyta</taxon>
        <taxon>Magnoliopsida</taxon>
        <taxon>eudicotyledons</taxon>
        <taxon>Gunneridae</taxon>
        <taxon>Pentapetalae</taxon>
        <taxon>rosids</taxon>
        <taxon>fabids</taxon>
        <taxon>Rosales</taxon>
        <taxon>Rosaceae</taxon>
        <taxon>Rosoideae</taxon>
        <taxon>Rosoideae incertae sedis</taxon>
        <taxon>Rubus</taxon>
    </lineage>
</organism>
<comment type="caution">
    <text evidence="1">The sequence shown here is derived from an EMBL/GenBank/DDBJ whole genome shotgun (WGS) entry which is preliminary data.</text>
</comment>